<comment type="caution">
    <text evidence="2">The sequence shown here is derived from an EMBL/GenBank/DDBJ whole genome shotgun (WGS) entry which is preliminary data.</text>
</comment>
<evidence type="ECO:0000313" key="3">
    <source>
        <dbReference type="Proteomes" id="UP000249619"/>
    </source>
</evidence>
<keyword evidence="1" id="KW-0732">Signal</keyword>
<accession>A0A364MRX9</accession>
<reference evidence="3" key="1">
    <citation type="submission" date="2018-05" db="EMBL/GenBank/DDBJ databases">
        <title>Draft genome sequence of Stemphylium lycopersici strain CIDEFI 213.</title>
        <authorList>
            <person name="Medina R."/>
            <person name="Franco M.E.E."/>
            <person name="Lucentini C.G."/>
            <person name="Saparrat M.C.N."/>
            <person name="Balatti P.A."/>
        </authorList>
    </citation>
    <scope>NUCLEOTIDE SEQUENCE [LARGE SCALE GENOMIC DNA]</scope>
    <source>
        <strain evidence="3">CIDEFI 213</strain>
    </source>
</reference>
<dbReference type="AlphaFoldDB" id="A0A364MRX9"/>
<protein>
    <submittedName>
        <fullName evidence="2">Uncharacterized protein</fullName>
    </submittedName>
</protein>
<name>A0A364MRX9_STELY</name>
<keyword evidence="3" id="KW-1185">Reference proteome</keyword>
<feature type="chain" id="PRO_5016966194" evidence="1">
    <location>
        <begin position="20"/>
        <end position="132"/>
    </location>
</feature>
<dbReference type="EMBL" id="QGDH01000270">
    <property type="protein sequence ID" value="RAR01444.1"/>
    <property type="molecule type" value="Genomic_DNA"/>
</dbReference>
<organism evidence="2 3">
    <name type="scientific">Stemphylium lycopersici</name>
    <name type="common">Tomato gray leaf spot disease fungus</name>
    <name type="synonym">Thyrospora lycopersici</name>
    <dbReference type="NCBI Taxonomy" id="183478"/>
    <lineage>
        <taxon>Eukaryota</taxon>
        <taxon>Fungi</taxon>
        <taxon>Dikarya</taxon>
        <taxon>Ascomycota</taxon>
        <taxon>Pezizomycotina</taxon>
        <taxon>Dothideomycetes</taxon>
        <taxon>Pleosporomycetidae</taxon>
        <taxon>Pleosporales</taxon>
        <taxon>Pleosporineae</taxon>
        <taxon>Pleosporaceae</taxon>
        <taxon>Stemphylium</taxon>
    </lineage>
</organism>
<evidence type="ECO:0000256" key="1">
    <source>
        <dbReference type="SAM" id="SignalP"/>
    </source>
</evidence>
<sequence length="132" mass="14052">MASLQNFLMGFRFLAGTAAFVFPDRFFHHVYGRDEATAKVTPGQKLGDYSNIAIRMFAVRDFVLGYLLWECPSQGALYKALIAATISDVGDALASALGYQDGAITGLAASKAAALAGVLAAVQFWAALRAIQ</sequence>
<evidence type="ECO:0000313" key="2">
    <source>
        <dbReference type="EMBL" id="RAR01444.1"/>
    </source>
</evidence>
<dbReference type="Proteomes" id="UP000249619">
    <property type="component" value="Unassembled WGS sequence"/>
</dbReference>
<gene>
    <name evidence="2" type="ORF">DDE83_008903</name>
</gene>
<feature type="signal peptide" evidence="1">
    <location>
        <begin position="1"/>
        <end position="19"/>
    </location>
</feature>
<proteinExistence type="predicted"/>